<evidence type="ECO:0000313" key="1">
    <source>
        <dbReference type="EMBL" id="EHJ49644.1"/>
    </source>
</evidence>
<dbReference type="Proteomes" id="UP000004662">
    <property type="component" value="Chromosome"/>
</dbReference>
<dbReference type="eggNOG" id="ENOG502ZAV8">
    <property type="taxonomic scope" value="Bacteria"/>
</dbReference>
<gene>
    <name evidence="1" type="ORF">DFW101_3648</name>
</gene>
<dbReference type="STRING" id="694327.DFW101_3648"/>
<dbReference type="RefSeq" id="WP_009182964.1">
    <property type="nucleotide sequence ID" value="NZ_CM001368.1"/>
</dbReference>
<accession>G7Q7D3</accession>
<evidence type="ECO:0008006" key="3">
    <source>
        <dbReference type="Google" id="ProtNLM"/>
    </source>
</evidence>
<dbReference type="AlphaFoldDB" id="G7Q7D3"/>
<dbReference type="EMBL" id="CM001368">
    <property type="protein sequence ID" value="EHJ49644.1"/>
    <property type="molecule type" value="Genomic_DNA"/>
</dbReference>
<sequence>MATLTHPTIMRALDWAWTRAAKGLPGQDSAEKLASRHRDPSVPLETRLAAILKSHRRQAAAAGFLTNVGGLALLPATLPANLAGTLFIQLRMVQAMALVCGHDLSDNRVRALCGLCLCGSKAAEVAGAAGAKFGVKITERFLAELSTQMAARLNRLVGSRLLARLGERGVLGAGGRLVPVVGGLIGAACDGATTAGIGKAAMVLLTATAAGKEASGRRPEPRRGE</sequence>
<protein>
    <recommendedName>
        <fullName evidence="3">EcsC family protein</fullName>
    </recommendedName>
</protein>
<dbReference type="OrthoDB" id="1425703at2"/>
<reference evidence="2" key="1">
    <citation type="journal article" date="2015" name="Genome Announc.">
        <title>High-Quality Draft Genome Sequence of Desulfovibrio carbinoliphilus FW-101-2B, an Organic Acid-Oxidizing Sulfate-Reducing Bacterium Isolated from Uranium(VI)-Contaminated Groundwater.</title>
        <authorList>
            <person name="Ramsay B.D."/>
            <person name="Hwang C."/>
            <person name="Woo H.L."/>
            <person name="Carroll S.L."/>
            <person name="Lucas S."/>
            <person name="Han J."/>
            <person name="Lapidus A.L."/>
            <person name="Cheng J.F."/>
            <person name="Goodwin L.A."/>
            <person name="Pitluck S."/>
            <person name="Peters L."/>
            <person name="Chertkov O."/>
            <person name="Held B."/>
            <person name="Detter J.C."/>
            <person name="Han C.S."/>
            <person name="Tapia R."/>
            <person name="Land M.L."/>
            <person name="Hauser L.J."/>
            <person name="Kyrpides N.C."/>
            <person name="Ivanova N.N."/>
            <person name="Mikhailova N."/>
            <person name="Pagani I."/>
            <person name="Woyke T."/>
            <person name="Arkin A.P."/>
            <person name="Dehal P."/>
            <person name="Chivian D."/>
            <person name="Criddle C.S."/>
            <person name="Wu W."/>
            <person name="Chakraborty R."/>
            <person name="Hazen T.C."/>
            <person name="Fields M.W."/>
        </authorList>
    </citation>
    <scope>NUCLEOTIDE SEQUENCE [LARGE SCALE GENOMIC DNA]</scope>
    <source>
        <strain evidence="2">FW-101-2B</strain>
    </source>
</reference>
<keyword evidence="2" id="KW-1185">Reference proteome</keyword>
<evidence type="ECO:0000313" key="2">
    <source>
        <dbReference type="Proteomes" id="UP000004662"/>
    </source>
</evidence>
<proteinExistence type="predicted"/>
<dbReference type="HOGENOM" id="CLU_087895_1_0_7"/>
<dbReference type="Pfam" id="PF12787">
    <property type="entry name" value="EcsC"/>
    <property type="match status" value="1"/>
</dbReference>
<organism evidence="1 2">
    <name type="scientific">Solidesulfovibrio carbinoliphilus subsp. oakridgensis</name>
    <dbReference type="NCBI Taxonomy" id="694327"/>
    <lineage>
        <taxon>Bacteria</taxon>
        <taxon>Pseudomonadati</taxon>
        <taxon>Thermodesulfobacteriota</taxon>
        <taxon>Desulfovibrionia</taxon>
        <taxon>Desulfovibrionales</taxon>
        <taxon>Desulfovibrionaceae</taxon>
        <taxon>Solidesulfovibrio</taxon>
    </lineage>
</organism>
<name>G7Q7D3_9BACT</name>
<dbReference type="InterPro" id="IPR024787">
    <property type="entry name" value="EcsC"/>
</dbReference>